<accession>A0A7Y0ATS7</accession>
<evidence type="ECO:0000313" key="2">
    <source>
        <dbReference type="EMBL" id="NML73313.1"/>
    </source>
</evidence>
<comment type="caution">
    <text evidence="2">The sequence shown here is derived from an EMBL/GenBank/DDBJ whole genome shotgun (WGS) entry which is preliminary data.</text>
</comment>
<proteinExistence type="predicted"/>
<dbReference type="PROSITE" id="PS51257">
    <property type="entry name" value="PROKAR_LIPOPROTEIN"/>
    <property type="match status" value="1"/>
</dbReference>
<sequence length="271" mass="29565">MGTARNTHFNGIAVAVLTVLCSCAGVARGGELSIDQKLALLVASYPETIAGIEDGRLIFRDGGAPLLIDDGRVKDHFAKLGAGDVEDSLSQDYPVGACETKPSVNFDPGRIRSDPLMMRLYGASAREVERSLVNVDWFGTVVRMTRRQGADIALGQVRDALKSIPGVEKYVSPSAGTFNWRKVAKAPNMSVHSFGAAIDLNTKYADYWVWSGGKPGHVPAYSNRFPMAIVETFERFGFIWGGRWYHYDTMHFEYRPELVAIAKAAGVSACP</sequence>
<dbReference type="GO" id="GO:0008233">
    <property type="term" value="F:peptidase activity"/>
    <property type="evidence" value="ECO:0007669"/>
    <property type="project" value="InterPro"/>
</dbReference>
<dbReference type="Gene3D" id="3.30.1380.10">
    <property type="match status" value="1"/>
</dbReference>
<keyword evidence="3" id="KW-1185">Reference proteome</keyword>
<evidence type="ECO:0000313" key="3">
    <source>
        <dbReference type="Proteomes" id="UP000541470"/>
    </source>
</evidence>
<protein>
    <submittedName>
        <fullName evidence="2">M15 family metallopeptidase</fullName>
    </submittedName>
</protein>
<dbReference type="Pfam" id="PF13539">
    <property type="entry name" value="Peptidase_M15_4"/>
    <property type="match status" value="1"/>
</dbReference>
<dbReference type="SUPFAM" id="SSF55166">
    <property type="entry name" value="Hedgehog/DD-peptidase"/>
    <property type="match status" value="1"/>
</dbReference>
<dbReference type="AlphaFoldDB" id="A0A7Y0ATS7"/>
<evidence type="ECO:0000259" key="1">
    <source>
        <dbReference type="Pfam" id="PF13539"/>
    </source>
</evidence>
<reference evidence="2 3" key="1">
    <citation type="submission" date="2020-04" db="EMBL/GenBank/DDBJ databases">
        <title>Rhizobium sp. S-51 isolated from soil.</title>
        <authorList>
            <person name="Dahal R.H."/>
        </authorList>
    </citation>
    <scope>NUCLEOTIDE SEQUENCE [LARGE SCALE GENOMIC DNA]</scope>
    <source>
        <strain evidence="2 3">S-51</strain>
    </source>
</reference>
<dbReference type="EMBL" id="JABBGK010000001">
    <property type="protein sequence ID" value="NML73313.1"/>
    <property type="molecule type" value="Genomic_DNA"/>
</dbReference>
<feature type="domain" description="Peptidase M15C" evidence="1">
    <location>
        <begin position="186"/>
        <end position="254"/>
    </location>
</feature>
<dbReference type="InterPro" id="IPR009045">
    <property type="entry name" value="Zn_M74/Hedgehog-like"/>
</dbReference>
<dbReference type="Proteomes" id="UP000541470">
    <property type="component" value="Unassembled WGS sequence"/>
</dbReference>
<dbReference type="InterPro" id="IPR039561">
    <property type="entry name" value="Peptidase_M15C"/>
</dbReference>
<organism evidence="2 3">
    <name type="scientific">Rhizobium terricola</name>
    <dbReference type="NCBI Taxonomy" id="2728849"/>
    <lineage>
        <taxon>Bacteria</taxon>
        <taxon>Pseudomonadati</taxon>
        <taxon>Pseudomonadota</taxon>
        <taxon>Alphaproteobacteria</taxon>
        <taxon>Hyphomicrobiales</taxon>
        <taxon>Rhizobiaceae</taxon>
        <taxon>Rhizobium/Agrobacterium group</taxon>
        <taxon>Rhizobium</taxon>
    </lineage>
</organism>
<name>A0A7Y0ATS7_9HYPH</name>
<gene>
    <name evidence="2" type="ORF">HHL25_04145</name>
</gene>